<feature type="region of interest" description="Disordered" evidence="1">
    <location>
        <begin position="167"/>
        <end position="193"/>
    </location>
</feature>
<reference evidence="2" key="1">
    <citation type="submission" date="2018-06" db="EMBL/GenBank/DDBJ databases">
        <authorList>
            <person name="Zhirakovskaya E."/>
        </authorList>
    </citation>
    <scope>NUCLEOTIDE SEQUENCE</scope>
</reference>
<organism evidence="2">
    <name type="scientific">hydrothermal vent metagenome</name>
    <dbReference type="NCBI Taxonomy" id="652676"/>
    <lineage>
        <taxon>unclassified sequences</taxon>
        <taxon>metagenomes</taxon>
        <taxon>ecological metagenomes</taxon>
    </lineage>
</organism>
<accession>A0A3B1E0P3</accession>
<protein>
    <submittedName>
        <fullName evidence="2">Uncharacterized protein</fullName>
    </submittedName>
</protein>
<dbReference type="EMBL" id="UOGK01000587">
    <property type="protein sequence ID" value="VAX41750.1"/>
    <property type="molecule type" value="Genomic_DNA"/>
</dbReference>
<dbReference type="Gene3D" id="3.40.50.10610">
    <property type="entry name" value="ABC-type transport auxiliary lipoprotein component"/>
    <property type="match status" value="1"/>
</dbReference>
<evidence type="ECO:0000256" key="1">
    <source>
        <dbReference type="SAM" id="MobiDB-lite"/>
    </source>
</evidence>
<proteinExistence type="predicted"/>
<gene>
    <name evidence="2" type="ORF">MNBD_PLANCTO03-2188</name>
</gene>
<feature type="compositionally biased region" description="Low complexity" evidence="1">
    <location>
        <begin position="174"/>
        <end position="189"/>
    </location>
</feature>
<sequence>MTSVQTMLARTLPPLSLWCAVLALAALLAPLAGCEGFPRRDKELTPPRITVAPYDTSLGEVLWAVIPLANESGTEVFDPLLISDKLVAAVEEVEGVRAVPLNRTLQAMRSLGLKGVSEPGQVRHLATVMGVDGIIVGTITAYDPYDPPTIGLSLALYARTDAMGGSVGPEPIDPRTLTAAPTDTRARPTGRLGDRPAAVVSANLNARDHSVLAALRDYAEGRHDPISAMGWRRYTASMDLYTQFATQHLVAALVEQERTRLEPLAVETEDPPAS</sequence>
<dbReference type="AlphaFoldDB" id="A0A3B1E0P3"/>
<evidence type="ECO:0000313" key="2">
    <source>
        <dbReference type="EMBL" id="VAX41750.1"/>
    </source>
</evidence>
<name>A0A3B1E0P3_9ZZZZ</name>